<dbReference type="RefSeq" id="WP_004859209.1">
    <property type="nucleotide sequence ID" value="NZ_BBLI01000101.1"/>
</dbReference>
<evidence type="ECO:0000313" key="1">
    <source>
        <dbReference type="EMBL" id="MDQ9071104.1"/>
    </source>
</evidence>
<protein>
    <recommendedName>
        <fullName evidence="3">Phage protein</fullName>
    </recommendedName>
</protein>
<gene>
    <name evidence="1" type="ORF">RFH51_06490</name>
</gene>
<organism evidence="1 2">
    <name type="scientific">Acinetobacter gerneri</name>
    <dbReference type="NCBI Taxonomy" id="202952"/>
    <lineage>
        <taxon>Bacteria</taxon>
        <taxon>Pseudomonadati</taxon>
        <taxon>Pseudomonadota</taxon>
        <taxon>Gammaproteobacteria</taxon>
        <taxon>Moraxellales</taxon>
        <taxon>Moraxellaceae</taxon>
        <taxon>Acinetobacter</taxon>
    </lineage>
</organism>
<proteinExistence type="predicted"/>
<accession>A0AAW8JLL8</accession>
<dbReference type="Proteomes" id="UP001243195">
    <property type="component" value="Unassembled WGS sequence"/>
</dbReference>
<name>A0AAW8JLL8_9GAMM</name>
<reference evidence="1" key="1">
    <citation type="submission" date="2023-08" db="EMBL/GenBank/DDBJ databases">
        <title>Emergence of clinically-relevant ST2 carbapenem-resistant Acinetobacter baumannii strains in hospital sewages in Zhejiang, East of China.</title>
        <authorList>
            <person name="Kaichao C."/>
            <person name="Zhang R."/>
        </authorList>
    </citation>
    <scope>NUCLEOTIDE SEQUENCE</scope>
    <source>
        <strain evidence="1">M-SY-60</strain>
    </source>
</reference>
<comment type="caution">
    <text evidence="1">The sequence shown here is derived from an EMBL/GenBank/DDBJ whole genome shotgun (WGS) entry which is preliminary data.</text>
</comment>
<dbReference type="GeneID" id="84208668"/>
<evidence type="ECO:0000313" key="2">
    <source>
        <dbReference type="Proteomes" id="UP001243195"/>
    </source>
</evidence>
<evidence type="ECO:0008006" key="3">
    <source>
        <dbReference type="Google" id="ProtNLM"/>
    </source>
</evidence>
<sequence length="83" mass="9502">MTTINNLIDQVGGIEKAIEIVSGAPDKTALYYSDEDGDLVYFRDGDYFDNDYGDWFEIYFMMPELKSLNDLRTAIALHGEDHE</sequence>
<dbReference type="EMBL" id="JAVIDA010000006">
    <property type="protein sequence ID" value="MDQ9071104.1"/>
    <property type="molecule type" value="Genomic_DNA"/>
</dbReference>
<dbReference type="AlphaFoldDB" id="A0AAW8JLL8"/>